<evidence type="ECO:0000256" key="2">
    <source>
        <dbReference type="ARBA" id="ARBA00010610"/>
    </source>
</evidence>
<evidence type="ECO:0000256" key="5">
    <source>
        <dbReference type="SAM" id="MobiDB-lite"/>
    </source>
</evidence>
<organism evidence="7 8">
    <name type="scientific">Thioclava atlantica</name>
    <dbReference type="NCBI Taxonomy" id="1317124"/>
    <lineage>
        <taxon>Bacteria</taxon>
        <taxon>Pseudomonadati</taxon>
        <taxon>Pseudomonadota</taxon>
        <taxon>Alphaproteobacteria</taxon>
        <taxon>Rhodobacterales</taxon>
        <taxon>Paracoccaceae</taxon>
        <taxon>Thioclava</taxon>
    </lineage>
</organism>
<dbReference type="InterPro" id="IPR027444">
    <property type="entry name" value="H-NS_C_dom"/>
</dbReference>
<accession>A0A085TWX3</accession>
<evidence type="ECO:0000313" key="7">
    <source>
        <dbReference type="EMBL" id="KFE35220.1"/>
    </source>
</evidence>
<dbReference type="InterPro" id="IPR037150">
    <property type="entry name" value="H-NS_C_dom_sf"/>
</dbReference>
<reference evidence="8" key="1">
    <citation type="submission" date="2013-04" db="EMBL/GenBank/DDBJ databases">
        <title>Thioclava sp. 13D2W-2 Genome Sequencing.</title>
        <authorList>
            <person name="Lai Q."/>
            <person name="Li G."/>
            <person name="Shao Z."/>
        </authorList>
    </citation>
    <scope>NUCLEOTIDE SEQUENCE [LARGE SCALE GENOMIC DNA]</scope>
    <source>
        <strain evidence="8">13D2W-2</strain>
    </source>
</reference>
<dbReference type="GO" id="GO:0000976">
    <property type="term" value="F:transcription cis-regulatory region binding"/>
    <property type="evidence" value="ECO:0007669"/>
    <property type="project" value="TreeGrafter"/>
</dbReference>
<dbReference type="GO" id="GO:0009295">
    <property type="term" value="C:nucleoid"/>
    <property type="evidence" value="ECO:0007669"/>
    <property type="project" value="UniProtKB-SubCell"/>
</dbReference>
<dbReference type="GO" id="GO:0032993">
    <property type="term" value="C:protein-DNA complex"/>
    <property type="evidence" value="ECO:0007669"/>
    <property type="project" value="TreeGrafter"/>
</dbReference>
<comment type="caution">
    <text evidence="7">The sequence shown here is derived from an EMBL/GenBank/DDBJ whole genome shotgun (WGS) entry which is preliminary data.</text>
</comment>
<dbReference type="Proteomes" id="UP000028607">
    <property type="component" value="Unassembled WGS sequence"/>
</dbReference>
<dbReference type="OrthoDB" id="5297879at2"/>
<keyword evidence="8" id="KW-1185">Reference proteome</keyword>
<reference evidence="7 8" key="2">
    <citation type="journal article" date="2015" name="Antonie Van Leeuwenhoek">
        <title>Thioclava indica sp. nov., isolated from surface seawater of the Indian Ocean.</title>
        <authorList>
            <person name="Liu Y."/>
            <person name="Lai Q."/>
            <person name="Du J."/>
            <person name="Xu H."/>
            <person name="Jiang L."/>
            <person name="Shao Z."/>
        </authorList>
    </citation>
    <scope>NUCLEOTIDE SEQUENCE [LARGE SCALE GENOMIC DNA]</scope>
    <source>
        <strain evidence="7 8">13D2W-2</strain>
    </source>
</reference>
<dbReference type="EMBL" id="AQRC01000006">
    <property type="protein sequence ID" value="KFE35220.1"/>
    <property type="molecule type" value="Genomic_DNA"/>
</dbReference>
<comment type="similarity">
    <text evidence="2">Belongs to the histone-like protein H-NS family.</text>
</comment>
<evidence type="ECO:0000256" key="4">
    <source>
        <dbReference type="ARBA" id="ARBA00023125"/>
    </source>
</evidence>
<dbReference type="Pfam" id="PF00816">
    <property type="entry name" value="Histone_HNS"/>
    <property type="match status" value="1"/>
</dbReference>
<dbReference type="RefSeq" id="WP_038145778.1">
    <property type="nucleotide sequence ID" value="NZ_AQRC01000006.1"/>
</dbReference>
<dbReference type="eggNOG" id="COG2916">
    <property type="taxonomic scope" value="Bacteria"/>
</dbReference>
<evidence type="ECO:0000313" key="8">
    <source>
        <dbReference type="Proteomes" id="UP000028607"/>
    </source>
</evidence>
<name>A0A085TWX3_9RHOB</name>
<protein>
    <submittedName>
        <fullName evidence="7">Trans-acting regulatory protein HvrA</fullName>
    </submittedName>
</protein>
<keyword evidence="3" id="KW-0963">Cytoplasm</keyword>
<dbReference type="STRING" id="1317124.DW2_09601"/>
<sequence>MNLENMSLEELKTLRKQVDKAIDNFEERKKKEALDKLEKAARDMGFSLAELTGAGSNKPRRIVAPKYANPDDQSQTWTGRGRKPRWVQEALDSGKSLDDLKI</sequence>
<evidence type="ECO:0000259" key="6">
    <source>
        <dbReference type="SMART" id="SM00528"/>
    </source>
</evidence>
<evidence type="ECO:0000256" key="1">
    <source>
        <dbReference type="ARBA" id="ARBA00004453"/>
    </source>
</evidence>
<dbReference type="PANTHER" id="PTHR38097">
    <property type="match status" value="1"/>
</dbReference>
<keyword evidence="4" id="KW-0238">DNA-binding</keyword>
<dbReference type="GO" id="GO:0001217">
    <property type="term" value="F:DNA-binding transcription repressor activity"/>
    <property type="evidence" value="ECO:0007669"/>
    <property type="project" value="TreeGrafter"/>
</dbReference>
<dbReference type="PATRIC" id="fig|1317124.6.peg.1949"/>
<feature type="domain" description="DNA-binding protein H-NS-like C-terminal" evidence="6">
    <location>
        <begin position="57"/>
        <end position="102"/>
    </location>
</feature>
<dbReference type="Gene3D" id="4.10.430.10">
    <property type="entry name" value="Histone-like protein H-NS, C-terminal domain"/>
    <property type="match status" value="1"/>
</dbReference>
<dbReference type="GO" id="GO:0003681">
    <property type="term" value="F:bent DNA binding"/>
    <property type="evidence" value="ECO:0007669"/>
    <property type="project" value="TreeGrafter"/>
</dbReference>
<dbReference type="PANTHER" id="PTHR38097:SF2">
    <property type="entry name" value="DNA-BINDING PROTEIN STPA"/>
    <property type="match status" value="1"/>
</dbReference>
<dbReference type="AlphaFoldDB" id="A0A085TWX3"/>
<proteinExistence type="inferred from homology"/>
<dbReference type="GO" id="GO:0005829">
    <property type="term" value="C:cytosol"/>
    <property type="evidence" value="ECO:0007669"/>
    <property type="project" value="TreeGrafter"/>
</dbReference>
<gene>
    <name evidence="7" type="ORF">DW2_09601</name>
</gene>
<comment type="subcellular location">
    <subcellularLocation>
        <location evidence="1">Cytoplasm</location>
        <location evidence="1">Nucleoid</location>
    </subcellularLocation>
</comment>
<dbReference type="SUPFAM" id="SSF81273">
    <property type="entry name" value="H-NS histone-like proteins"/>
    <property type="match status" value="1"/>
</dbReference>
<evidence type="ECO:0000256" key="3">
    <source>
        <dbReference type="ARBA" id="ARBA00022490"/>
    </source>
</evidence>
<feature type="region of interest" description="Disordered" evidence="5">
    <location>
        <begin position="50"/>
        <end position="102"/>
    </location>
</feature>
<dbReference type="GO" id="GO:0003680">
    <property type="term" value="F:minor groove of adenine-thymine-rich DNA binding"/>
    <property type="evidence" value="ECO:0007669"/>
    <property type="project" value="TreeGrafter"/>
</dbReference>
<dbReference type="SMART" id="SM00528">
    <property type="entry name" value="HNS"/>
    <property type="match status" value="1"/>
</dbReference>